<comment type="caution">
    <text evidence="3">The sequence shown here is derived from an EMBL/GenBank/DDBJ whole genome shotgun (WGS) entry which is preliminary data.</text>
</comment>
<dbReference type="InterPro" id="IPR009996">
    <property type="entry name" value="YycH"/>
</dbReference>
<proteinExistence type="predicted"/>
<evidence type="ECO:0000313" key="3">
    <source>
        <dbReference type="EMBL" id="MBU3851198.1"/>
    </source>
</evidence>
<organism evidence="3 4">
    <name type="scientific">Candidatus Paralactobacillus gallistercoris</name>
    <dbReference type="NCBI Taxonomy" id="2838724"/>
    <lineage>
        <taxon>Bacteria</taxon>
        <taxon>Bacillati</taxon>
        <taxon>Bacillota</taxon>
        <taxon>Bacilli</taxon>
        <taxon>Lactobacillales</taxon>
        <taxon>Lactobacillaceae</taxon>
        <taxon>Lactobacillus</taxon>
    </lineage>
</organism>
<evidence type="ECO:0000256" key="1">
    <source>
        <dbReference type="SAM" id="Phobius"/>
    </source>
</evidence>
<keyword evidence="1" id="KW-0812">Transmembrane</keyword>
<gene>
    <name evidence="3" type="ORF">H9901_00585</name>
</gene>
<reference evidence="3" key="2">
    <citation type="submission" date="2021-04" db="EMBL/GenBank/DDBJ databases">
        <authorList>
            <person name="Gilroy R."/>
        </authorList>
    </citation>
    <scope>NUCLEOTIDE SEQUENCE</scope>
    <source>
        <strain evidence="3">F6-6636</strain>
    </source>
</reference>
<keyword evidence="1" id="KW-0472">Membrane</keyword>
<evidence type="ECO:0000259" key="2">
    <source>
        <dbReference type="Pfam" id="PF07435"/>
    </source>
</evidence>
<reference evidence="3" key="1">
    <citation type="journal article" date="2021" name="PeerJ">
        <title>Extensive microbial diversity within the chicken gut microbiome revealed by metagenomics and culture.</title>
        <authorList>
            <person name="Gilroy R."/>
            <person name="Ravi A."/>
            <person name="Getino M."/>
            <person name="Pursley I."/>
            <person name="Horton D.L."/>
            <person name="Alikhan N.F."/>
            <person name="Baker D."/>
            <person name="Gharbi K."/>
            <person name="Hall N."/>
            <person name="Watson M."/>
            <person name="Adriaenssens E.M."/>
            <person name="Foster-Nyarko E."/>
            <person name="Jarju S."/>
            <person name="Secka A."/>
            <person name="Antonio M."/>
            <person name="Oren A."/>
            <person name="Chaudhuri R.R."/>
            <person name="La Ragione R."/>
            <person name="Hildebrand F."/>
            <person name="Pallen M.J."/>
        </authorList>
    </citation>
    <scope>NUCLEOTIDE SEQUENCE</scope>
    <source>
        <strain evidence="3">F6-6636</strain>
    </source>
</reference>
<dbReference type="CDD" id="cd15787">
    <property type="entry name" value="YycH_N"/>
    <property type="match status" value="1"/>
</dbReference>
<protein>
    <recommendedName>
        <fullName evidence="2">Regulatory protein YycH domain-containing protein</fullName>
    </recommendedName>
</protein>
<feature type="transmembrane region" description="Helical" evidence="1">
    <location>
        <begin position="7"/>
        <end position="27"/>
    </location>
</feature>
<keyword evidence="1" id="KW-1133">Transmembrane helix</keyword>
<dbReference type="Gene3D" id="3.10.450.310">
    <property type="match status" value="1"/>
</dbReference>
<accession>A0A948TIF2</accession>
<dbReference type="Proteomes" id="UP000777303">
    <property type="component" value="Unassembled WGS sequence"/>
</dbReference>
<dbReference type="AlphaFoldDB" id="A0A948TIF2"/>
<feature type="domain" description="Regulatory protein YycH" evidence="2">
    <location>
        <begin position="12"/>
        <end position="437"/>
    </location>
</feature>
<sequence length="438" mass="50218">MKRSNLLLRLALIAVVTISLFLTWKIWTGNAQYQQATKSTDTEQIDSDTTRAEQELYLPTQIIVRNNTASWQVYNTHDNLPEDLHNCAETWSISQVSRAQNLSADTYLAKLNMPNSLTMNYTANINSTIFARIIPFARHAKRDFQFNRVQLSLTDKDEQINFFNDNDKTMYTAKLQKYHPQSVINLLKQVDIKIPMMQKWHGDELWTEYPQKIQLQPYAYLITQQMQTQYVSSLFNSKNPNDVDAREADNSTVYTLGTSKRLTLSHQNGLLVFNKFNTSSTHGLQNLLTRGEHSVAPIANPLTNLRYFAVDEQRHTVDYRCFVEGFPVFAPANRSLVQVTFSNSGEQLTFSNNVLQVPLPTQKNVVDLPTTATVLAKLQQVGVDAKQIQNIVLGYQWQNDDTSNQVVNLHPTYYVQINETWQAYQTILNKQMANEAGY</sequence>
<evidence type="ECO:0000313" key="4">
    <source>
        <dbReference type="Proteomes" id="UP000777303"/>
    </source>
</evidence>
<name>A0A948TIF2_9LACO</name>
<dbReference type="EMBL" id="JAHLFS010000009">
    <property type="protein sequence ID" value="MBU3851198.1"/>
    <property type="molecule type" value="Genomic_DNA"/>
</dbReference>
<dbReference type="Pfam" id="PF07435">
    <property type="entry name" value="YycH"/>
    <property type="match status" value="1"/>
</dbReference>